<sequence>MHVCSRLEIQLNRRQPGTPSRERDPRVPFSSLSRSCADLHFFRFFGTLFTLDFHLCQTYILDFFRIFSDFLSSGLSLFWILTFFCADMNAVRPSFAVLQLCLAFGLSAQVFPSACLSVRGDFKGRLLLEQNAPSVQSHSSLLSPFPLAFVVSPSSVTAPRRVPSISASSPSSSSSSSPSFFSPFPSSYPFFSSSSSSSVSSLSPSLWFSSSAASSASALHRFRSWSASGALPAFFRGDEKERRGREERGKQRREAASSNSSFQPREASRDVTLDVLAAPHTLLRLPAHPEADWQAKETKELAKDLLAVMYRDGGVGLAAPQVGVSVQMIVWNPTGDVRESSRERVFLNPRLLSLYGPLVSDVEGCLSVPGVFAPVERPLHARVRYTSLEGIQREVTLSGLEARVVQHEIDHLHGILFVDRVHRGEHSAHTASTFAGGEKTM</sequence>
<evidence type="ECO:0000256" key="3">
    <source>
        <dbReference type="RuleBase" id="RU362111"/>
    </source>
</evidence>
<dbReference type="PANTHER" id="PTHR10458:SF22">
    <property type="entry name" value="PEPTIDE DEFORMYLASE"/>
    <property type="match status" value="1"/>
</dbReference>
<reference evidence="5 6" key="1">
    <citation type="submission" date="2014-04" db="EMBL/GenBank/DDBJ databases">
        <authorList>
            <person name="Sibley D."/>
            <person name="Venepally P."/>
            <person name="Karamycheva S."/>
            <person name="Hadjithomas M."/>
            <person name="Khan A."/>
            <person name="Brunk B."/>
            <person name="Roos D."/>
            <person name="Caler E."/>
            <person name="Lorenzi H."/>
        </authorList>
    </citation>
    <scope>NUCLEOTIDE SEQUENCE [LARGE SCALE GENOMIC DNA]</scope>
    <source>
        <strain evidence="5 6">MAS</strain>
    </source>
</reference>
<protein>
    <recommendedName>
        <fullName evidence="2 3">Peptide deformylase</fullName>
        <ecNumber evidence="2 3">3.5.1.88</ecNumber>
    </recommendedName>
</protein>
<dbReference type="CDD" id="cd00487">
    <property type="entry name" value="Pep_deformylase"/>
    <property type="match status" value="1"/>
</dbReference>
<proteinExistence type="inferred from homology"/>
<evidence type="ECO:0000256" key="4">
    <source>
        <dbReference type="SAM" id="MobiDB-lite"/>
    </source>
</evidence>
<dbReference type="EC" id="3.5.1.88" evidence="2 3"/>
<name>A0A086QE83_TOXGO</name>
<accession>A0A086QE83</accession>
<gene>
    <name evidence="5" type="ORF">TGMAS_216700</name>
</gene>
<evidence type="ECO:0000313" key="6">
    <source>
        <dbReference type="Proteomes" id="UP000028821"/>
    </source>
</evidence>
<dbReference type="InterPro" id="IPR036821">
    <property type="entry name" value="Peptide_deformylase_sf"/>
</dbReference>
<dbReference type="InterPro" id="IPR023635">
    <property type="entry name" value="Peptide_deformylase"/>
</dbReference>
<comment type="caution">
    <text evidence="5">The sequence shown here is derived from an EMBL/GenBank/DDBJ whole genome shotgun (WGS) entry which is preliminary data.</text>
</comment>
<feature type="compositionally biased region" description="Basic and acidic residues" evidence="4">
    <location>
        <begin position="236"/>
        <end position="255"/>
    </location>
</feature>
<dbReference type="SUPFAM" id="SSF56420">
    <property type="entry name" value="Peptide deformylase"/>
    <property type="match status" value="1"/>
</dbReference>
<dbReference type="EMBL" id="AEXC02001712">
    <property type="protein sequence ID" value="KFH10915.1"/>
    <property type="molecule type" value="Genomic_DNA"/>
</dbReference>
<dbReference type="VEuPathDB" id="ToxoDB:TGMAS_216700"/>
<evidence type="ECO:0000256" key="2">
    <source>
        <dbReference type="ARBA" id="ARBA00012175"/>
    </source>
</evidence>
<feature type="region of interest" description="Disordered" evidence="4">
    <location>
        <begin position="236"/>
        <end position="268"/>
    </location>
</feature>
<evidence type="ECO:0000313" key="5">
    <source>
        <dbReference type="EMBL" id="KFH10915.1"/>
    </source>
</evidence>
<dbReference type="Gene3D" id="3.90.45.10">
    <property type="entry name" value="Peptide deformylase"/>
    <property type="match status" value="1"/>
</dbReference>
<dbReference type="Proteomes" id="UP000028821">
    <property type="component" value="Unassembled WGS sequence"/>
</dbReference>
<keyword evidence="3" id="KW-0479">Metal-binding</keyword>
<dbReference type="NCBIfam" id="NF001159">
    <property type="entry name" value="PRK00150.1-3"/>
    <property type="match status" value="1"/>
</dbReference>
<dbReference type="GO" id="GO:0006412">
    <property type="term" value="P:translation"/>
    <property type="evidence" value="ECO:0007669"/>
    <property type="project" value="UniProtKB-KW"/>
</dbReference>
<comment type="similarity">
    <text evidence="1 3">Belongs to the polypeptide deformylase family.</text>
</comment>
<dbReference type="PRINTS" id="PR01576">
    <property type="entry name" value="PDEFORMYLASE"/>
</dbReference>
<comment type="function">
    <text evidence="3">Removes the formyl group from the N-terminal Met of newly synthesized proteins.</text>
</comment>
<dbReference type="PANTHER" id="PTHR10458">
    <property type="entry name" value="PEPTIDE DEFORMYLASE"/>
    <property type="match status" value="1"/>
</dbReference>
<dbReference type="HAMAP" id="MF_00163">
    <property type="entry name" value="Pep_deformylase"/>
    <property type="match status" value="1"/>
</dbReference>
<organism evidence="5 6">
    <name type="scientific">Toxoplasma gondii MAS</name>
    <dbReference type="NCBI Taxonomy" id="943118"/>
    <lineage>
        <taxon>Eukaryota</taxon>
        <taxon>Sar</taxon>
        <taxon>Alveolata</taxon>
        <taxon>Apicomplexa</taxon>
        <taxon>Conoidasida</taxon>
        <taxon>Coccidia</taxon>
        <taxon>Eucoccidiorida</taxon>
        <taxon>Eimeriorina</taxon>
        <taxon>Sarcocystidae</taxon>
        <taxon>Toxoplasma</taxon>
    </lineage>
</organism>
<dbReference type="GO" id="GO:0042586">
    <property type="term" value="F:peptide deformylase activity"/>
    <property type="evidence" value="ECO:0007669"/>
    <property type="project" value="UniProtKB-EC"/>
</dbReference>
<dbReference type="NCBIfam" id="TIGR00079">
    <property type="entry name" value="pept_deformyl"/>
    <property type="match status" value="1"/>
</dbReference>
<evidence type="ECO:0000256" key="1">
    <source>
        <dbReference type="ARBA" id="ARBA00010759"/>
    </source>
</evidence>
<keyword evidence="3" id="KW-0378">Hydrolase</keyword>
<comment type="catalytic activity">
    <reaction evidence="3">
        <text>N-terminal N-formyl-L-methionyl-[peptide] + H2O = N-terminal L-methionyl-[peptide] + formate</text>
        <dbReference type="Rhea" id="RHEA:24420"/>
        <dbReference type="Rhea" id="RHEA-COMP:10639"/>
        <dbReference type="Rhea" id="RHEA-COMP:10640"/>
        <dbReference type="ChEBI" id="CHEBI:15377"/>
        <dbReference type="ChEBI" id="CHEBI:15740"/>
        <dbReference type="ChEBI" id="CHEBI:49298"/>
        <dbReference type="ChEBI" id="CHEBI:64731"/>
        <dbReference type="EC" id="3.5.1.88"/>
    </reaction>
</comment>
<keyword evidence="3" id="KW-0648">Protein biosynthesis</keyword>
<dbReference type="GO" id="GO:0046872">
    <property type="term" value="F:metal ion binding"/>
    <property type="evidence" value="ECO:0007669"/>
    <property type="project" value="UniProtKB-KW"/>
</dbReference>
<dbReference type="Pfam" id="PF01327">
    <property type="entry name" value="Pep_deformylase"/>
    <property type="match status" value="1"/>
</dbReference>
<dbReference type="OrthoDB" id="276063at2759"/>
<dbReference type="AlphaFoldDB" id="A0A086QE83"/>